<gene>
    <name evidence="2" type="ORF">BWK73_24555</name>
</gene>
<accession>A0A1Y1QM56</accession>
<feature type="transmembrane region" description="Helical" evidence="1">
    <location>
        <begin position="148"/>
        <end position="167"/>
    </location>
</feature>
<evidence type="ECO:0000256" key="1">
    <source>
        <dbReference type="SAM" id="Phobius"/>
    </source>
</evidence>
<evidence type="ECO:0000313" key="3">
    <source>
        <dbReference type="Proteomes" id="UP000192491"/>
    </source>
</evidence>
<name>A0A1Y1QM56_9GAMM</name>
<protein>
    <recommendedName>
        <fullName evidence="4">O-antigen polymerase</fullName>
    </recommendedName>
</protein>
<organism evidence="2 3">
    <name type="scientific">Thiothrix lacustris</name>
    <dbReference type="NCBI Taxonomy" id="525917"/>
    <lineage>
        <taxon>Bacteria</taxon>
        <taxon>Pseudomonadati</taxon>
        <taxon>Pseudomonadota</taxon>
        <taxon>Gammaproteobacteria</taxon>
        <taxon>Thiotrichales</taxon>
        <taxon>Thiotrichaceae</taxon>
        <taxon>Thiothrix</taxon>
    </lineage>
</organism>
<reference evidence="2 3" key="1">
    <citation type="submission" date="2017-01" db="EMBL/GenBank/DDBJ databases">
        <title>Novel large sulfur bacteria in the metagenomes of groundwater-fed chemosynthetic microbial mats in the Lake Huron basin.</title>
        <authorList>
            <person name="Sharrar A.M."/>
            <person name="Flood B.E."/>
            <person name="Bailey J.V."/>
            <person name="Jones D.S."/>
            <person name="Biddanda B."/>
            <person name="Ruberg S.A."/>
            <person name="Marcus D.N."/>
            <person name="Dick G.J."/>
        </authorList>
    </citation>
    <scope>NUCLEOTIDE SEQUENCE [LARGE SCALE GENOMIC DNA]</scope>
    <source>
        <strain evidence="2">A8</strain>
    </source>
</reference>
<dbReference type="Proteomes" id="UP000192491">
    <property type="component" value="Unassembled WGS sequence"/>
</dbReference>
<keyword evidence="1" id="KW-0812">Transmembrane</keyword>
<sequence>MKSTQNPSLPQWLVFGLACLLLIFSPLISAGNTGFALLVMQVLSLGILLVSGWWGLYKQRFPRSVWWFLFTSIGLLLVYLIPLPESVWRSIPGRALYVEVYDWLQASGQQDVYLALSLIPLNSAYSLLALLPPLGIFLAVGSLTQRQLLYLAYVFLGVAALQAGYGLSQYAAGFSSSASGSYPNR</sequence>
<feature type="transmembrane region" description="Helical" evidence="1">
    <location>
        <begin position="35"/>
        <end position="57"/>
    </location>
</feature>
<feature type="transmembrane region" description="Helical" evidence="1">
    <location>
        <begin position="64"/>
        <end position="82"/>
    </location>
</feature>
<keyword evidence="1" id="KW-0472">Membrane</keyword>
<dbReference type="PROSITE" id="PS51257">
    <property type="entry name" value="PROKAR_LIPOPROTEIN"/>
    <property type="match status" value="1"/>
</dbReference>
<proteinExistence type="predicted"/>
<comment type="caution">
    <text evidence="2">The sequence shown here is derived from an EMBL/GenBank/DDBJ whole genome shotgun (WGS) entry which is preliminary data.</text>
</comment>
<evidence type="ECO:0008006" key="4">
    <source>
        <dbReference type="Google" id="ProtNLM"/>
    </source>
</evidence>
<dbReference type="EMBL" id="MTEJ01000165">
    <property type="protein sequence ID" value="OQX08786.1"/>
    <property type="molecule type" value="Genomic_DNA"/>
</dbReference>
<keyword evidence="1" id="KW-1133">Transmembrane helix</keyword>
<feature type="transmembrane region" description="Helical" evidence="1">
    <location>
        <begin position="12"/>
        <end position="29"/>
    </location>
</feature>
<dbReference type="AlphaFoldDB" id="A0A1Y1QM56"/>
<evidence type="ECO:0000313" key="2">
    <source>
        <dbReference type="EMBL" id="OQX08786.1"/>
    </source>
</evidence>
<feature type="transmembrane region" description="Helical" evidence="1">
    <location>
        <begin position="123"/>
        <end position="141"/>
    </location>
</feature>
<feature type="non-terminal residue" evidence="2">
    <location>
        <position position="185"/>
    </location>
</feature>